<accession>A0A7T0GYI7</accession>
<protein>
    <submittedName>
        <fullName evidence="1">Virulence factor SrfB</fullName>
    </submittedName>
</protein>
<dbReference type="EMBL" id="CP061801">
    <property type="protein sequence ID" value="QPJ98582.1"/>
    <property type="molecule type" value="Genomic_DNA"/>
</dbReference>
<dbReference type="InterPro" id="IPR009216">
    <property type="entry name" value="Virulence_factor_SrfB"/>
</dbReference>
<dbReference type="PIRSF" id="PIRSF034585">
    <property type="entry name" value="SrfB"/>
    <property type="match status" value="1"/>
</dbReference>
<name>A0A7T0GYI7_9ENTR</name>
<reference evidence="1" key="1">
    <citation type="submission" date="2020-09" db="EMBL/GenBank/DDBJ databases">
        <title>First Report of a novel Colistin-Resistant species of Enterobacter cloacae complex Producing MCR-5 isolated from hospital sewage water.</title>
        <authorList>
            <person name="Zhou K."/>
        </authorList>
    </citation>
    <scope>NUCLEOTIDE SEQUENCE [LARGE SCALE GENOMIC DNA]</scope>
    <source>
        <strain evidence="1">HSW1412</strain>
    </source>
</reference>
<gene>
    <name evidence="1" type="ORF">IDM36_11520</name>
</gene>
<proteinExistence type="predicted"/>
<evidence type="ECO:0000313" key="1">
    <source>
        <dbReference type="EMBL" id="QPJ98582.1"/>
    </source>
</evidence>
<sequence length="993" mass="110371">MLVNLCDYKQSVTLIANSGVQFLDFGLTPQDTASNGRFVRKTANGPLLRLDFDLVNGRYTLPVTGGGQPEVVKPETTIALHQSLTVLDGIWLPVPFLRFNPPRTFVDGPDNWARVQVRKLDVPDAAGNTHRVTLALDSQIAAHATSALSPVENDILNGTRFALAWRDDEVESFLDQTWIDGWLREAFTQFAAGVENRAERDLHQALRSFEYQAHWLNLLTMLGEQLTVPEVKFVTHTLSTPAIPVDLILDVGNTHTCGVIIEDHGDANDGLRQTAELQVRSLSEPQFLNEPLFTSRLEFSEARFGKQHFSVESGREDAFVWPSIVRVGDEARKLAMQRLGTEGNSGISSPRRYLWDETPVVQDWRFSQMNSKTQREPLATAFPLMNLMNDDGEPLFTLPQDERLPVFSPQYSRSTLMTHMLCELLAQALGQINSVATRLRLGFPASPRQIRTLILTLPSAMPKQEREIFRRRMFEAIAIVWKAMGWHPQDEDFASRKQQEKSVVPVPEIQMEWDEASCGQLVWLYNEAISHFGGQTEAFFASLARPDRESEPGAQPGRSLRVASIDIGGGTTDMAITHYQLDDGSGNNVKITPQLLFREGFKVAGDDTLLDVIQRYVLPALQTQLQKSGMADASLLMASLFGDSGRIDTQAVLRQQTALQLFMPIGHAILAAWESSDIDDPLAGLHATIGDLLPQKPTRNVMNYLQQAIDHALPAGSEAFDLFAVPLHVSFREMQDAMLGGQFTLAAPLHAVCEAISHYGCDILLITGRPGCLPGVQALIRHLQPVPVNRIVWLDKYRVHEWYPFSQQGRIGNPKSTAAVGAMLCSLALDLRLPRFNFKAADIGAYSTVRYLGVLDNTVNTLREENVWYQDIDLDKPGAKLDARLHFPLRGNVTLGFRQLANARWPATPLYTLSINSAELAKAIAGDGVLNVRLKLCGGSKHEGPESFELSEAWLQDGTPVPPDALTFKLNTLADRRHSGSHYWIDSGSVYLK</sequence>
<dbReference type="AlphaFoldDB" id="A0A7T0GYI7"/>
<organism evidence="1">
    <name type="scientific">Enterobacter mori</name>
    <dbReference type="NCBI Taxonomy" id="539813"/>
    <lineage>
        <taxon>Bacteria</taxon>
        <taxon>Pseudomonadati</taxon>
        <taxon>Pseudomonadota</taxon>
        <taxon>Gammaproteobacteria</taxon>
        <taxon>Enterobacterales</taxon>
        <taxon>Enterobacteriaceae</taxon>
        <taxon>Enterobacter</taxon>
    </lineage>
</organism>
<dbReference type="Pfam" id="PF07520">
    <property type="entry name" value="SrfB"/>
    <property type="match status" value="1"/>
</dbReference>